<keyword evidence="3" id="KW-1185">Reference proteome</keyword>
<keyword evidence="1" id="KW-1133">Transmembrane helix</keyword>
<comment type="caution">
    <text evidence="2">The sequence shown here is derived from an EMBL/GenBank/DDBJ whole genome shotgun (WGS) entry which is preliminary data.</text>
</comment>
<proteinExistence type="predicted"/>
<dbReference type="EMBL" id="JAGFBR010000018">
    <property type="protein sequence ID" value="KAH0450852.1"/>
    <property type="molecule type" value="Genomic_DNA"/>
</dbReference>
<evidence type="ECO:0000256" key="1">
    <source>
        <dbReference type="SAM" id="Phobius"/>
    </source>
</evidence>
<accession>A0AAV7G3U4</accession>
<feature type="transmembrane region" description="Helical" evidence="1">
    <location>
        <begin position="12"/>
        <end position="31"/>
    </location>
</feature>
<evidence type="ECO:0000313" key="3">
    <source>
        <dbReference type="Proteomes" id="UP000775213"/>
    </source>
</evidence>
<reference evidence="2 3" key="1">
    <citation type="journal article" date="2021" name="Hortic Res">
        <title>Chromosome-scale assembly of the Dendrobium chrysotoxum genome enhances the understanding of orchid evolution.</title>
        <authorList>
            <person name="Zhang Y."/>
            <person name="Zhang G.Q."/>
            <person name="Zhang D."/>
            <person name="Liu X.D."/>
            <person name="Xu X.Y."/>
            <person name="Sun W.H."/>
            <person name="Yu X."/>
            <person name="Zhu X."/>
            <person name="Wang Z.W."/>
            <person name="Zhao X."/>
            <person name="Zhong W.Y."/>
            <person name="Chen H."/>
            <person name="Yin W.L."/>
            <person name="Huang T."/>
            <person name="Niu S.C."/>
            <person name="Liu Z.J."/>
        </authorList>
    </citation>
    <scope>NUCLEOTIDE SEQUENCE [LARGE SCALE GENOMIC DNA]</scope>
    <source>
        <strain evidence="2">Lindl</strain>
    </source>
</reference>
<name>A0AAV7G3U4_DENCH</name>
<gene>
    <name evidence="2" type="ORF">IEQ34_021544</name>
</gene>
<organism evidence="2 3">
    <name type="scientific">Dendrobium chrysotoxum</name>
    <name type="common">Orchid</name>
    <dbReference type="NCBI Taxonomy" id="161865"/>
    <lineage>
        <taxon>Eukaryota</taxon>
        <taxon>Viridiplantae</taxon>
        <taxon>Streptophyta</taxon>
        <taxon>Embryophyta</taxon>
        <taxon>Tracheophyta</taxon>
        <taxon>Spermatophyta</taxon>
        <taxon>Magnoliopsida</taxon>
        <taxon>Liliopsida</taxon>
        <taxon>Asparagales</taxon>
        <taxon>Orchidaceae</taxon>
        <taxon>Epidendroideae</taxon>
        <taxon>Malaxideae</taxon>
        <taxon>Dendrobiinae</taxon>
        <taxon>Dendrobium</taxon>
    </lineage>
</organism>
<sequence length="78" mass="9195">MNVHNEEYVAMLFHMLRYIVCNLFIKIRIILKLLMKHTLKLGSLSSMNPLMRMKTLPNVLVIMDFEVASFDDFSMCKI</sequence>
<protein>
    <submittedName>
        <fullName evidence="2">Uncharacterized protein</fullName>
    </submittedName>
</protein>
<evidence type="ECO:0000313" key="2">
    <source>
        <dbReference type="EMBL" id="KAH0450852.1"/>
    </source>
</evidence>
<keyword evidence="1" id="KW-0472">Membrane</keyword>
<dbReference type="AlphaFoldDB" id="A0AAV7G3U4"/>
<dbReference type="Proteomes" id="UP000775213">
    <property type="component" value="Unassembled WGS sequence"/>
</dbReference>
<keyword evidence="1" id="KW-0812">Transmembrane</keyword>